<organism evidence="1 2">
    <name type="scientific">Saccharopolyspora antimicrobica</name>
    <dbReference type="NCBI Taxonomy" id="455193"/>
    <lineage>
        <taxon>Bacteria</taxon>
        <taxon>Bacillati</taxon>
        <taxon>Actinomycetota</taxon>
        <taxon>Actinomycetes</taxon>
        <taxon>Pseudonocardiales</taxon>
        <taxon>Pseudonocardiaceae</taxon>
        <taxon>Saccharopolyspora</taxon>
    </lineage>
</organism>
<proteinExistence type="predicted"/>
<reference evidence="1 2" key="1">
    <citation type="submission" date="2016-10" db="EMBL/GenBank/DDBJ databases">
        <authorList>
            <person name="de Groot N.N."/>
        </authorList>
    </citation>
    <scope>NUCLEOTIDE SEQUENCE [LARGE SCALE GENOMIC DNA]</scope>
    <source>
        <strain evidence="1 2">CPCC 201259</strain>
    </source>
</reference>
<gene>
    <name evidence="1" type="ORF">SAMN05421805_113129</name>
</gene>
<dbReference type="SUPFAM" id="SSF51395">
    <property type="entry name" value="FMN-linked oxidoreductases"/>
    <property type="match status" value="1"/>
</dbReference>
<dbReference type="Gene3D" id="3.20.20.70">
    <property type="entry name" value="Aldolase class I"/>
    <property type="match status" value="1"/>
</dbReference>
<dbReference type="InterPro" id="IPR013785">
    <property type="entry name" value="Aldolase_TIM"/>
</dbReference>
<accession>A0A1I5GQP0</accession>
<name>A0A1I5GQP0_9PSEU</name>
<evidence type="ECO:0000313" key="1">
    <source>
        <dbReference type="EMBL" id="SFO38176.1"/>
    </source>
</evidence>
<evidence type="ECO:0000313" key="2">
    <source>
        <dbReference type="Proteomes" id="UP000199398"/>
    </source>
</evidence>
<dbReference type="STRING" id="455193.SAMN05421805_113129"/>
<dbReference type="Proteomes" id="UP000199398">
    <property type="component" value="Unassembled WGS sequence"/>
</dbReference>
<dbReference type="AlphaFoldDB" id="A0A1I5GQP0"/>
<dbReference type="EMBL" id="FOUP01000013">
    <property type="protein sequence ID" value="SFO38176.1"/>
    <property type="molecule type" value="Genomic_DNA"/>
</dbReference>
<sequence length="53" mass="5960">MSEGFQFVAMARALLREPDLINRLQQDASTRSLCIHCNKCMPTNFTGTRCVLA</sequence>
<protein>
    <submittedName>
        <fullName evidence="1">Uncharacterized protein</fullName>
    </submittedName>
</protein>